<dbReference type="InterPro" id="IPR036291">
    <property type="entry name" value="NAD(P)-bd_dom_sf"/>
</dbReference>
<dbReference type="STRING" id="53468.A0A0R3UQC2"/>
<keyword evidence="3 4" id="KW-0560">Oxidoreductase</keyword>
<evidence type="ECO:0000259" key="6">
    <source>
        <dbReference type="Pfam" id="PF02866"/>
    </source>
</evidence>
<organism evidence="9">
    <name type="scientific">Mesocestoides corti</name>
    <name type="common">Flatworm</name>
    <dbReference type="NCBI Taxonomy" id="53468"/>
    <lineage>
        <taxon>Eukaryota</taxon>
        <taxon>Metazoa</taxon>
        <taxon>Spiralia</taxon>
        <taxon>Lophotrochozoa</taxon>
        <taxon>Platyhelminthes</taxon>
        <taxon>Cestoda</taxon>
        <taxon>Eucestoda</taxon>
        <taxon>Cyclophyllidea</taxon>
        <taxon>Mesocestoididae</taxon>
        <taxon>Mesocestoides</taxon>
    </lineage>
</organism>
<dbReference type="SUPFAM" id="SSF51735">
    <property type="entry name" value="NAD(P)-binding Rossmann-fold domains"/>
    <property type="match status" value="1"/>
</dbReference>
<dbReference type="Gene3D" id="3.40.50.720">
    <property type="entry name" value="NAD(P)-binding Rossmann-like Domain"/>
    <property type="match status" value="1"/>
</dbReference>
<evidence type="ECO:0000313" key="8">
    <source>
        <dbReference type="Proteomes" id="UP000267029"/>
    </source>
</evidence>
<dbReference type="Pfam" id="PF02866">
    <property type="entry name" value="Ldh_1_C"/>
    <property type="match status" value="1"/>
</dbReference>
<accession>A0A0R3UQC2</accession>
<proteinExistence type="inferred from homology"/>
<dbReference type="GO" id="GO:0006108">
    <property type="term" value="P:malate metabolic process"/>
    <property type="evidence" value="ECO:0007669"/>
    <property type="project" value="InterPro"/>
</dbReference>
<dbReference type="Pfam" id="PF00056">
    <property type="entry name" value="Ldh_1_N"/>
    <property type="match status" value="1"/>
</dbReference>
<evidence type="ECO:0000256" key="1">
    <source>
        <dbReference type="ARBA" id="ARBA00009613"/>
    </source>
</evidence>
<evidence type="ECO:0000313" key="9">
    <source>
        <dbReference type="WBParaSite" id="MCOS_0001007601-mRNA-1"/>
    </source>
</evidence>
<reference evidence="9" key="1">
    <citation type="submission" date="2017-02" db="UniProtKB">
        <authorList>
            <consortium name="WormBaseParasite"/>
        </authorList>
    </citation>
    <scope>IDENTIFICATION</scope>
</reference>
<dbReference type="InterPro" id="IPR022383">
    <property type="entry name" value="Lactate/malate_DH_C"/>
</dbReference>
<evidence type="ECO:0000313" key="7">
    <source>
        <dbReference type="EMBL" id="VDD84074.1"/>
    </source>
</evidence>
<evidence type="ECO:0000256" key="3">
    <source>
        <dbReference type="ARBA" id="ARBA00023002"/>
    </source>
</evidence>
<dbReference type="PANTHER" id="PTHR23382">
    <property type="entry name" value="MALATE DEHYDROGENASE"/>
    <property type="match status" value="1"/>
</dbReference>
<dbReference type="InterPro" id="IPR010945">
    <property type="entry name" value="Malate_DH_type2"/>
</dbReference>
<dbReference type="WBParaSite" id="MCOS_0001007601-mRNA-1">
    <property type="protein sequence ID" value="MCOS_0001007601-mRNA-1"/>
    <property type="gene ID" value="MCOS_0001007601"/>
</dbReference>
<dbReference type="GO" id="GO:0016616">
    <property type="term" value="F:oxidoreductase activity, acting on the CH-OH group of donors, NAD or NADP as acceptor"/>
    <property type="evidence" value="ECO:0007669"/>
    <property type="project" value="InterPro"/>
</dbReference>
<dbReference type="Gene3D" id="3.90.110.10">
    <property type="entry name" value="Lactate dehydrogenase/glycoside hydrolase, family 4, C-terminal"/>
    <property type="match status" value="1"/>
</dbReference>
<dbReference type="AlphaFoldDB" id="A0A0R3UQC2"/>
<dbReference type="EMBL" id="UXSR01005970">
    <property type="protein sequence ID" value="VDD84074.1"/>
    <property type="molecule type" value="Genomic_DNA"/>
</dbReference>
<dbReference type="InterPro" id="IPR015955">
    <property type="entry name" value="Lactate_DH/Glyco_Ohase_4_C"/>
</dbReference>
<sequence>MVVCGNLFGMEQKIVATCDLKEAFDDIDVAIMAGSSPRKHGMVLSDLLATNALIYKEHDEALEKYAKKSVKFLVVGNPVNTNCLIMSKYAPSIPKVNFTALTHLDHNRALYQVAAKSGVNVAHVKNVIIWGNHSNTQFPDLSHATVCKDGKQHSAKDLINDEEWVKTHFTPCIQKRGAAIFDARMLSSAASAAKAIVDQMHDWWFGTKERRVGLNGCKQ</sequence>
<gene>
    <name evidence="7" type="ORF">MCOS_LOCUS10077</name>
</gene>
<evidence type="ECO:0000256" key="4">
    <source>
        <dbReference type="RuleBase" id="RU003369"/>
    </source>
</evidence>
<evidence type="ECO:0000256" key="2">
    <source>
        <dbReference type="ARBA" id="ARBA00019899"/>
    </source>
</evidence>
<dbReference type="Proteomes" id="UP000267029">
    <property type="component" value="Unassembled WGS sequence"/>
</dbReference>
<keyword evidence="8" id="KW-1185">Reference proteome</keyword>
<reference evidence="7 8" key="2">
    <citation type="submission" date="2018-10" db="EMBL/GenBank/DDBJ databases">
        <authorList>
            <consortium name="Pathogen Informatics"/>
        </authorList>
    </citation>
    <scope>NUCLEOTIDE SEQUENCE [LARGE SCALE GENOMIC DNA]</scope>
</reference>
<dbReference type="OrthoDB" id="4069699at2759"/>
<comment type="similarity">
    <text evidence="1">Belongs to the LDH/MDH superfamily. MDH type 2 family.</text>
</comment>
<evidence type="ECO:0000259" key="5">
    <source>
        <dbReference type="Pfam" id="PF00056"/>
    </source>
</evidence>
<name>A0A0R3UQC2_MESCO</name>
<feature type="domain" description="Lactate/malate dehydrogenase N-terminal" evidence="5">
    <location>
        <begin position="11"/>
        <end position="98"/>
    </location>
</feature>
<protein>
    <recommendedName>
        <fullName evidence="2">Malate dehydrogenase, cytoplasmic</fullName>
    </recommendedName>
</protein>
<dbReference type="InterPro" id="IPR001236">
    <property type="entry name" value="Lactate/malate_DH_N"/>
</dbReference>
<feature type="domain" description="Lactate/malate dehydrogenase C-terminal" evidence="6">
    <location>
        <begin position="102"/>
        <end position="209"/>
    </location>
</feature>
<dbReference type="SUPFAM" id="SSF56327">
    <property type="entry name" value="LDH C-terminal domain-like"/>
    <property type="match status" value="1"/>
</dbReference>
<dbReference type="GO" id="GO:0016615">
    <property type="term" value="F:malate dehydrogenase activity"/>
    <property type="evidence" value="ECO:0007669"/>
    <property type="project" value="InterPro"/>
</dbReference>